<dbReference type="Proteomes" id="UP000256328">
    <property type="component" value="Unassembled WGS sequence"/>
</dbReference>
<dbReference type="InterPro" id="IPR036396">
    <property type="entry name" value="Cyt_P450_sf"/>
</dbReference>
<comment type="caution">
    <text evidence="2">The sequence shown here is derived from an EMBL/GenBank/DDBJ whole genome shotgun (WGS) entry which is preliminary data.</text>
</comment>
<dbReference type="PANTHER" id="PTHR24305:SF168">
    <property type="entry name" value="P450, PUTATIVE (EUROFUNG)-RELATED"/>
    <property type="match status" value="1"/>
</dbReference>
<dbReference type="GO" id="GO:0004497">
    <property type="term" value="F:monooxygenase activity"/>
    <property type="evidence" value="ECO:0007669"/>
    <property type="project" value="InterPro"/>
</dbReference>
<reference evidence="2 3" key="1">
    <citation type="journal article" date="2018" name="IMA Fungus">
        <title>IMA Genome-F 9: Draft genome sequence of Annulohypoxylon stygium, Aspergillus mulundensis, Berkeleyomyces basicola (syn. Thielaviopsis basicola), Ceratocystis smalleyi, two Cercospora beticola strains, Coleophoma cylindrospora, Fusarium fracticaudum, Phialophora cf. hyalina, and Morchella septimelata.</title>
        <authorList>
            <person name="Wingfield B.D."/>
            <person name="Bills G.F."/>
            <person name="Dong Y."/>
            <person name="Huang W."/>
            <person name="Nel W.J."/>
            <person name="Swalarsk-Parry B.S."/>
            <person name="Vaghefi N."/>
            <person name="Wilken P.M."/>
            <person name="An Z."/>
            <person name="de Beer Z.W."/>
            <person name="De Vos L."/>
            <person name="Chen L."/>
            <person name="Duong T.A."/>
            <person name="Gao Y."/>
            <person name="Hammerbacher A."/>
            <person name="Kikkert J.R."/>
            <person name="Li Y."/>
            <person name="Li H."/>
            <person name="Li K."/>
            <person name="Li Q."/>
            <person name="Liu X."/>
            <person name="Ma X."/>
            <person name="Naidoo K."/>
            <person name="Pethybridge S.J."/>
            <person name="Sun J."/>
            <person name="Steenkamp E.T."/>
            <person name="van der Nest M.A."/>
            <person name="van Wyk S."/>
            <person name="Wingfield M.J."/>
            <person name="Xiong C."/>
            <person name="Yue Q."/>
            <person name="Zhang X."/>
        </authorList>
    </citation>
    <scope>NUCLEOTIDE SEQUENCE [LARGE SCALE GENOMIC DNA]</scope>
    <source>
        <strain evidence="2 3">BP5796</strain>
    </source>
</reference>
<keyword evidence="3" id="KW-1185">Reference proteome</keyword>
<dbReference type="PRINTS" id="PR00385">
    <property type="entry name" value="P450"/>
</dbReference>
<dbReference type="InterPro" id="IPR050121">
    <property type="entry name" value="Cytochrome_P450_monoxygenase"/>
</dbReference>
<evidence type="ECO:0000313" key="2">
    <source>
        <dbReference type="EMBL" id="RDW73612.1"/>
    </source>
</evidence>
<dbReference type="InterPro" id="IPR001128">
    <property type="entry name" value="Cyt_P450"/>
</dbReference>
<dbReference type="AlphaFoldDB" id="A0A3D8RHT9"/>
<dbReference type="SUPFAM" id="SSF48264">
    <property type="entry name" value="Cytochrome P450"/>
    <property type="match status" value="1"/>
</dbReference>
<keyword evidence="1" id="KW-0472">Membrane</keyword>
<feature type="transmembrane region" description="Helical" evidence="1">
    <location>
        <begin position="15"/>
        <end position="35"/>
    </location>
</feature>
<dbReference type="EMBL" id="PDLN01000010">
    <property type="protein sequence ID" value="RDW73612.1"/>
    <property type="molecule type" value="Genomic_DNA"/>
</dbReference>
<evidence type="ECO:0008006" key="4">
    <source>
        <dbReference type="Google" id="ProtNLM"/>
    </source>
</evidence>
<gene>
    <name evidence="2" type="ORF">BP5796_07054</name>
</gene>
<protein>
    <recommendedName>
        <fullName evidence="4">Pisatin demethylase</fullName>
    </recommendedName>
</protein>
<dbReference type="OrthoDB" id="1470350at2759"/>
<name>A0A3D8RHT9_9HELO</name>
<sequence>MAFMSARVQGVLDHWQALACVVLVFLAVTWLAQVLRAWFRLRHVHGPFSASFSNFWLMRHVSAGVMHLDLAEVCEKYGSLARIGPDTLVTRDPEIWRRMLAVRTPYKRSDWYDAMRLDPSRDNVLSERNDDKHNELRAKMAAGYSGKENENLEETIDRNVSAFIQLINTEYISSSSDFKPLDFGRKAQYFTLDVISDVAFGDAFGFLETNSDVHEYIKTTEENLPAIIMVSVLPWLNWALQSPILKSLLPSDKDQLGLGKIMGIAKQVVGERFGPNKKSPRDMLGSFIRHGLTQKEAESECLVQILAGSDTTATAIRATMLYIITNPRVYAILLEEIDSVSLSSPIQDSEARKLRYLQAVIKEGLRIFPPVTGLMTKVVPPGGDIINSLFIPKGTKIGYCAWGMFRDKKIWGEDADVFYPERWLEGPVEKIQAQESTLELIFGYGRWQCLGKSVAMIELNKIFVEPMALGQRWYFHAIGDVGESFEKMEAARFIAPNIEVSLSMKHINLVSKGHVRLVTVL</sequence>
<keyword evidence="1" id="KW-1133">Transmembrane helix</keyword>
<dbReference type="CDD" id="cd11060">
    <property type="entry name" value="CYP57A1-like"/>
    <property type="match status" value="1"/>
</dbReference>
<dbReference type="GO" id="GO:0016705">
    <property type="term" value="F:oxidoreductase activity, acting on paired donors, with incorporation or reduction of molecular oxygen"/>
    <property type="evidence" value="ECO:0007669"/>
    <property type="project" value="InterPro"/>
</dbReference>
<accession>A0A3D8RHT9</accession>
<organism evidence="2 3">
    <name type="scientific">Coleophoma crateriformis</name>
    <dbReference type="NCBI Taxonomy" id="565419"/>
    <lineage>
        <taxon>Eukaryota</taxon>
        <taxon>Fungi</taxon>
        <taxon>Dikarya</taxon>
        <taxon>Ascomycota</taxon>
        <taxon>Pezizomycotina</taxon>
        <taxon>Leotiomycetes</taxon>
        <taxon>Helotiales</taxon>
        <taxon>Dermateaceae</taxon>
        <taxon>Coleophoma</taxon>
    </lineage>
</organism>
<dbReference type="Pfam" id="PF00067">
    <property type="entry name" value="p450"/>
    <property type="match status" value="1"/>
</dbReference>
<evidence type="ECO:0000313" key="3">
    <source>
        <dbReference type="Proteomes" id="UP000256328"/>
    </source>
</evidence>
<dbReference type="GO" id="GO:0020037">
    <property type="term" value="F:heme binding"/>
    <property type="evidence" value="ECO:0007669"/>
    <property type="project" value="InterPro"/>
</dbReference>
<dbReference type="PANTHER" id="PTHR24305">
    <property type="entry name" value="CYTOCHROME P450"/>
    <property type="match status" value="1"/>
</dbReference>
<proteinExistence type="predicted"/>
<evidence type="ECO:0000256" key="1">
    <source>
        <dbReference type="SAM" id="Phobius"/>
    </source>
</evidence>
<dbReference type="Gene3D" id="1.10.630.10">
    <property type="entry name" value="Cytochrome P450"/>
    <property type="match status" value="1"/>
</dbReference>
<dbReference type="GO" id="GO:0005506">
    <property type="term" value="F:iron ion binding"/>
    <property type="evidence" value="ECO:0007669"/>
    <property type="project" value="InterPro"/>
</dbReference>
<keyword evidence="1" id="KW-0812">Transmembrane</keyword>